<name>A0AAD8TXS4_LOLMU</name>
<dbReference type="Gene3D" id="3.30.70.330">
    <property type="match status" value="1"/>
</dbReference>
<dbReference type="SUPFAM" id="SSF54928">
    <property type="entry name" value="RNA-binding domain, RBD"/>
    <property type="match status" value="1"/>
</dbReference>
<evidence type="ECO:0000256" key="3">
    <source>
        <dbReference type="SAM" id="MobiDB-lite"/>
    </source>
</evidence>
<organism evidence="5 6">
    <name type="scientific">Lolium multiflorum</name>
    <name type="common">Italian ryegrass</name>
    <name type="synonym">Lolium perenne subsp. multiflorum</name>
    <dbReference type="NCBI Taxonomy" id="4521"/>
    <lineage>
        <taxon>Eukaryota</taxon>
        <taxon>Viridiplantae</taxon>
        <taxon>Streptophyta</taxon>
        <taxon>Embryophyta</taxon>
        <taxon>Tracheophyta</taxon>
        <taxon>Spermatophyta</taxon>
        <taxon>Magnoliopsida</taxon>
        <taxon>Liliopsida</taxon>
        <taxon>Poales</taxon>
        <taxon>Poaceae</taxon>
        <taxon>BOP clade</taxon>
        <taxon>Pooideae</taxon>
        <taxon>Poodae</taxon>
        <taxon>Poeae</taxon>
        <taxon>Poeae Chloroplast Group 2 (Poeae type)</taxon>
        <taxon>Loliodinae</taxon>
        <taxon>Loliinae</taxon>
        <taxon>Lolium</taxon>
    </lineage>
</organism>
<comment type="caution">
    <text evidence="5">The sequence shown here is derived from an EMBL/GenBank/DDBJ whole genome shotgun (WGS) entry which is preliminary data.</text>
</comment>
<dbReference type="GO" id="GO:0008143">
    <property type="term" value="F:poly(A) binding"/>
    <property type="evidence" value="ECO:0007669"/>
    <property type="project" value="TreeGrafter"/>
</dbReference>
<feature type="compositionally biased region" description="Polar residues" evidence="3">
    <location>
        <begin position="1"/>
        <end position="18"/>
    </location>
</feature>
<dbReference type="CDD" id="cd12306">
    <property type="entry name" value="RRM_II_PABPs"/>
    <property type="match status" value="1"/>
</dbReference>
<keyword evidence="1 2" id="KW-0694">RNA-binding</keyword>
<dbReference type="SMART" id="SM00360">
    <property type="entry name" value="RRM"/>
    <property type="match status" value="1"/>
</dbReference>
<dbReference type="Pfam" id="PF00076">
    <property type="entry name" value="RRM_1"/>
    <property type="match status" value="1"/>
</dbReference>
<keyword evidence="6" id="KW-1185">Reference proteome</keyword>
<accession>A0AAD8TXS4</accession>
<feature type="domain" description="RRM" evidence="4">
    <location>
        <begin position="84"/>
        <end position="160"/>
    </location>
</feature>
<reference evidence="5" key="1">
    <citation type="submission" date="2023-07" db="EMBL/GenBank/DDBJ databases">
        <title>A chromosome-level genome assembly of Lolium multiflorum.</title>
        <authorList>
            <person name="Chen Y."/>
            <person name="Copetti D."/>
            <person name="Kolliker R."/>
            <person name="Studer B."/>
        </authorList>
    </citation>
    <scope>NUCLEOTIDE SEQUENCE</scope>
    <source>
        <strain evidence="5">02402/16</strain>
        <tissue evidence="5">Leaf</tissue>
    </source>
</reference>
<dbReference type="InterPro" id="IPR012677">
    <property type="entry name" value="Nucleotide-bd_a/b_plait_sf"/>
</dbReference>
<evidence type="ECO:0000313" key="6">
    <source>
        <dbReference type="Proteomes" id="UP001231189"/>
    </source>
</evidence>
<dbReference type="PANTHER" id="PTHR23236">
    <property type="entry name" value="EUKARYOTIC TRANSLATION INITIATION FACTOR 4B/4H"/>
    <property type="match status" value="1"/>
</dbReference>
<evidence type="ECO:0000256" key="1">
    <source>
        <dbReference type="ARBA" id="ARBA00022884"/>
    </source>
</evidence>
<dbReference type="PANTHER" id="PTHR23236:SF106">
    <property type="entry name" value="RRM DOMAIN-CONTAINING PROTEIN"/>
    <property type="match status" value="1"/>
</dbReference>
<dbReference type="AlphaFoldDB" id="A0AAD8TXS4"/>
<dbReference type="Proteomes" id="UP001231189">
    <property type="component" value="Unassembled WGS sequence"/>
</dbReference>
<gene>
    <name evidence="5" type="ORF">QYE76_012797</name>
</gene>
<evidence type="ECO:0000259" key="4">
    <source>
        <dbReference type="PROSITE" id="PS50102"/>
    </source>
</evidence>
<dbReference type="InterPro" id="IPR000504">
    <property type="entry name" value="RRM_dom"/>
</dbReference>
<proteinExistence type="predicted"/>
<dbReference type="InterPro" id="IPR035979">
    <property type="entry name" value="RBD_domain_sf"/>
</dbReference>
<feature type="region of interest" description="Disordered" evidence="3">
    <location>
        <begin position="1"/>
        <end position="43"/>
    </location>
</feature>
<dbReference type="EMBL" id="JAUUTY010000001">
    <property type="protein sequence ID" value="KAK1696100.1"/>
    <property type="molecule type" value="Genomic_DNA"/>
</dbReference>
<evidence type="ECO:0000256" key="2">
    <source>
        <dbReference type="PROSITE-ProRule" id="PRU00176"/>
    </source>
</evidence>
<feature type="compositionally biased region" description="Gly residues" evidence="3">
    <location>
        <begin position="22"/>
        <end position="32"/>
    </location>
</feature>
<sequence>MASGNRTSSVEHGSQIHPSSGDNGGGACGTGGFSLSSENQEIEEMRRRLRQMEEQEILLPAAAAFHEDPAAEATTFDKSEVDARSIYVGNVDYTCLPEEVQQHFEDCGTVNRVTILTDIFGHPKGYAYVEFLEVEAVQNALLLNDTELHERQLKVCPKRTNIPGMNHSRGRRPYDPYYPSYPTYGRVPRFRGAPRYWPY</sequence>
<protein>
    <recommendedName>
        <fullName evidence="4">RRM domain-containing protein</fullName>
    </recommendedName>
</protein>
<evidence type="ECO:0000313" key="5">
    <source>
        <dbReference type="EMBL" id="KAK1696100.1"/>
    </source>
</evidence>
<dbReference type="PROSITE" id="PS50102">
    <property type="entry name" value="RRM"/>
    <property type="match status" value="1"/>
</dbReference>